<gene>
    <name evidence="3" type="ORF">ACFSJG_03675</name>
</gene>
<feature type="domain" description="DhaL" evidence="2">
    <location>
        <begin position="11"/>
        <end position="200"/>
    </location>
</feature>
<dbReference type="Gene3D" id="1.25.40.340">
    <property type="match status" value="1"/>
</dbReference>
<evidence type="ECO:0000313" key="3">
    <source>
        <dbReference type="EMBL" id="MFD1811301.1"/>
    </source>
</evidence>
<dbReference type="PANTHER" id="PTHR33434:SF4">
    <property type="entry name" value="PHOSPHATASE PROTEIN"/>
    <property type="match status" value="1"/>
</dbReference>
<dbReference type="PROSITE" id="PS51480">
    <property type="entry name" value="DHAL"/>
    <property type="match status" value="1"/>
</dbReference>
<reference evidence="4" key="1">
    <citation type="journal article" date="2019" name="Int. J. Syst. Evol. Microbiol.">
        <title>The Global Catalogue of Microorganisms (GCM) 10K type strain sequencing project: providing services to taxonomists for standard genome sequencing and annotation.</title>
        <authorList>
            <consortium name="The Broad Institute Genomics Platform"/>
            <consortium name="The Broad Institute Genome Sequencing Center for Infectious Disease"/>
            <person name="Wu L."/>
            <person name="Ma J."/>
        </authorList>
    </citation>
    <scope>NUCLEOTIDE SEQUENCE [LARGE SCALE GENOMIC DNA]</scope>
    <source>
        <strain evidence="4">DT72</strain>
    </source>
</reference>
<dbReference type="NCBIfam" id="TIGR03599">
    <property type="entry name" value="YloV"/>
    <property type="match status" value="1"/>
</dbReference>
<dbReference type="RefSeq" id="WP_378483852.1">
    <property type="nucleotide sequence ID" value="NZ_JBHUFB010000006.1"/>
</dbReference>
<organism evidence="3 4">
    <name type="scientific">Rhodococcus gannanensis</name>
    <dbReference type="NCBI Taxonomy" id="1960308"/>
    <lineage>
        <taxon>Bacteria</taxon>
        <taxon>Bacillati</taxon>
        <taxon>Actinomycetota</taxon>
        <taxon>Actinomycetes</taxon>
        <taxon>Mycobacteriales</taxon>
        <taxon>Nocardiaceae</taxon>
        <taxon>Rhodococcus</taxon>
    </lineage>
</organism>
<dbReference type="InterPro" id="IPR036117">
    <property type="entry name" value="DhaL_dom_sf"/>
</dbReference>
<dbReference type="Pfam" id="PF13684">
    <property type="entry name" value="FakA-like_C"/>
    <property type="match status" value="1"/>
</dbReference>
<dbReference type="SUPFAM" id="SSF101473">
    <property type="entry name" value="DhaL-like"/>
    <property type="match status" value="1"/>
</dbReference>
<accession>A0ABW4NZ86</accession>
<dbReference type="EMBL" id="JBHUFB010000006">
    <property type="protein sequence ID" value="MFD1811301.1"/>
    <property type="molecule type" value="Genomic_DNA"/>
</dbReference>
<feature type="compositionally biased region" description="Basic and acidic residues" evidence="1">
    <location>
        <begin position="223"/>
        <end position="242"/>
    </location>
</feature>
<dbReference type="InterPro" id="IPR050270">
    <property type="entry name" value="DegV_domain_contain"/>
</dbReference>
<evidence type="ECO:0000256" key="1">
    <source>
        <dbReference type="SAM" id="MobiDB-lite"/>
    </source>
</evidence>
<protein>
    <submittedName>
        <fullName evidence="3">DAK2 domain-containing protein</fullName>
    </submittedName>
</protein>
<name>A0ABW4NZ86_9NOCA</name>
<comment type="caution">
    <text evidence="3">The sequence shown here is derived from an EMBL/GenBank/DDBJ whole genome shotgun (WGS) entry which is preliminary data.</text>
</comment>
<dbReference type="Pfam" id="PF02734">
    <property type="entry name" value="Dak2"/>
    <property type="match status" value="1"/>
</dbReference>
<dbReference type="InterPro" id="IPR019986">
    <property type="entry name" value="YloV-like"/>
</dbReference>
<dbReference type="SMART" id="SM01121">
    <property type="entry name" value="Dak1_2"/>
    <property type="match status" value="1"/>
</dbReference>
<feature type="region of interest" description="Disordered" evidence="1">
    <location>
        <begin position="223"/>
        <end position="247"/>
    </location>
</feature>
<dbReference type="SMART" id="SM01120">
    <property type="entry name" value="Dak2"/>
    <property type="match status" value="1"/>
</dbReference>
<dbReference type="Proteomes" id="UP001597286">
    <property type="component" value="Unassembled WGS sequence"/>
</dbReference>
<evidence type="ECO:0000313" key="4">
    <source>
        <dbReference type="Proteomes" id="UP001597286"/>
    </source>
</evidence>
<dbReference type="InterPro" id="IPR048394">
    <property type="entry name" value="FakA-like_M"/>
</dbReference>
<proteinExistence type="predicted"/>
<dbReference type="PANTHER" id="PTHR33434">
    <property type="entry name" value="DEGV DOMAIN-CONTAINING PROTEIN DR_1986-RELATED"/>
    <property type="match status" value="1"/>
</dbReference>
<dbReference type="InterPro" id="IPR004007">
    <property type="entry name" value="DhaL_dom"/>
</dbReference>
<keyword evidence="4" id="KW-1185">Reference proteome</keyword>
<dbReference type="InterPro" id="IPR033470">
    <property type="entry name" value="FakA-like_C"/>
</dbReference>
<evidence type="ECO:0000259" key="2">
    <source>
        <dbReference type="PROSITE" id="PS51480"/>
    </source>
</evidence>
<sequence length="558" mass="57373">MLEALQKVDGEALRRWAGVCVDGLTSRCEDINRLNVFPVPDSDTGTNLLFTMRAAAESAESADGSVADVAAALARGAVAGARGNSGVILSQVLRGIADVARLGHLDATSVRAALDQAAVLATDAISIPVEGTIVTVLRHAAAAAGACPRDTDLAGVVSAAAAGAVDALARTPSQLAELGRAGVVDAGGLGLVVILDALVGVITGVTPDRSGLALVAQVEVHPDAHRDRSDQDRHHRDHHDCQGGHVAQDAQHTLDYEVMYLVADTDETRIAVLRTRLGEVGDSVIVVGDGDGSWSVHVHCHDAGAAVEAGLAAGRVHGIRIDCFALDLVRGDTGSAMSVPGRRCVLAVVSGDGAAELFASEGAEVLRSDEQVTPEVLLDAIRRLSCTEVLVMPNGALPAQELLTVGALAREDHRSVLLLPTSSMVQGLAALAVHDTRRPAVDDGFAMSEAAASTRWGSVRVAEERSLTLMGTCEAGDGLGLIGHEVVVIAGDAADAGRRLLDQVLGVGGELVTLLLGAKATDELANALADHVAHRHPGVEVLVYPGGQDTDLVQVGVE</sequence>
<dbReference type="Pfam" id="PF21645">
    <property type="entry name" value="FakA-like_M"/>
    <property type="match status" value="1"/>
</dbReference>